<comment type="similarity">
    <text evidence="4 10">Belongs to the NAD(P)-dependent epimerase/dehydratase family.</text>
</comment>
<dbReference type="Gene3D" id="3.90.25.10">
    <property type="entry name" value="UDP-galactose 4-epimerase, domain 1"/>
    <property type="match status" value="1"/>
</dbReference>
<comment type="catalytic activity">
    <reaction evidence="1 10">
        <text>UDP-alpha-D-glucose = UDP-alpha-D-galactose</text>
        <dbReference type="Rhea" id="RHEA:22168"/>
        <dbReference type="ChEBI" id="CHEBI:58885"/>
        <dbReference type="ChEBI" id="CHEBI:66914"/>
        <dbReference type="EC" id="5.1.3.2"/>
    </reaction>
</comment>
<dbReference type="EMBL" id="FOYR01000005">
    <property type="protein sequence ID" value="SFR77908.1"/>
    <property type="molecule type" value="Genomic_DNA"/>
</dbReference>
<dbReference type="Gene3D" id="3.40.50.720">
    <property type="entry name" value="NAD(P)-binding Rossmann-like Domain"/>
    <property type="match status" value="1"/>
</dbReference>
<evidence type="ECO:0000256" key="7">
    <source>
        <dbReference type="ARBA" id="ARBA00023027"/>
    </source>
</evidence>
<evidence type="ECO:0000256" key="5">
    <source>
        <dbReference type="ARBA" id="ARBA00013189"/>
    </source>
</evidence>
<dbReference type="GO" id="GO:0003978">
    <property type="term" value="F:UDP-glucose 4-epimerase activity"/>
    <property type="evidence" value="ECO:0007669"/>
    <property type="project" value="UniProtKB-UniRule"/>
</dbReference>
<evidence type="ECO:0000256" key="2">
    <source>
        <dbReference type="ARBA" id="ARBA00001911"/>
    </source>
</evidence>
<dbReference type="GO" id="GO:0006012">
    <property type="term" value="P:galactose metabolic process"/>
    <property type="evidence" value="ECO:0007669"/>
    <property type="project" value="UniProtKB-UniPathway"/>
</dbReference>
<comment type="pathway">
    <text evidence="3 10">Carbohydrate metabolism; galactose metabolism.</text>
</comment>
<sequence length="343" mass="36886">MRVLVTGGAGFIGSHTVVALLEHGHHVTIVDNHDNSSPEVINRIERITGIRPEIAEVDVLDEEAFDLAFASAAPDAVIHFAGLKAVGESVADPLRYYAHNLGSTFSLLQTMKRHGVRSLVFSSSATVYGDQQDPPYREDAGRLDATNPYGMTKVMLERILSDVAASEDGWHVGLLRYFNPIGAHPSGLIGEDPNGIPNNLAPYILQVAVGRLPEVNIFGDDYPTADGTGERDYIHVVDLAEGHVAALEMLSTITGARAWNLGTGAGTSVKQMIAAFEAASGSAIPAVVRPRRAGDLPRSWADTSRAATELGWTASRGIDEMARDGWRWQSLNPRGFADEDPAR</sequence>
<name>A0A1I6JG32_9MICO</name>
<organism evidence="12 13">
    <name type="scientific">Microbacterium azadirachtae</name>
    <dbReference type="NCBI Taxonomy" id="582680"/>
    <lineage>
        <taxon>Bacteria</taxon>
        <taxon>Bacillati</taxon>
        <taxon>Actinomycetota</taxon>
        <taxon>Actinomycetes</taxon>
        <taxon>Micrococcales</taxon>
        <taxon>Microbacteriaceae</taxon>
        <taxon>Microbacterium</taxon>
    </lineage>
</organism>
<dbReference type="CDD" id="cd05247">
    <property type="entry name" value="UDP_G4E_1_SDR_e"/>
    <property type="match status" value="1"/>
</dbReference>
<keyword evidence="10" id="KW-0119">Carbohydrate metabolism</keyword>
<evidence type="ECO:0000313" key="13">
    <source>
        <dbReference type="Proteomes" id="UP000198877"/>
    </source>
</evidence>
<evidence type="ECO:0000256" key="4">
    <source>
        <dbReference type="ARBA" id="ARBA00007637"/>
    </source>
</evidence>
<accession>A0A1I6JG32</accession>
<evidence type="ECO:0000256" key="6">
    <source>
        <dbReference type="ARBA" id="ARBA00018569"/>
    </source>
</evidence>
<evidence type="ECO:0000256" key="3">
    <source>
        <dbReference type="ARBA" id="ARBA00004947"/>
    </source>
</evidence>
<gene>
    <name evidence="12" type="ORF">SAMN04488591_3550</name>
</gene>
<dbReference type="RefSeq" id="WP_091742376.1">
    <property type="nucleotide sequence ID" value="NZ_FOYR01000005.1"/>
</dbReference>
<evidence type="ECO:0000256" key="1">
    <source>
        <dbReference type="ARBA" id="ARBA00000083"/>
    </source>
</evidence>
<dbReference type="GO" id="GO:0005829">
    <property type="term" value="C:cytosol"/>
    <property type="evidence" value="ECO:0007669"/>
    <property type="project" value="TreeGrafter"/>
</dbReference>
<reference evidence="13" key="1">
    <citation type="submission" date="2016-10" db="EMBL/GenBank/DDBJ databases">
        <authorList>
            <person name="Varghese N."/>
            <person name="Submissions S."/>
        </authorList>
    </citation>
    <scope>NUCLEOTIDE SEQUENCE [LARGE SCALE GENOMIC DNA]</scope>
    <source>
        <strain evidence="13">CL127</strain>
    </source>
</reference>
<dbReference type="NCBIfam" id="TIGR01179">
    <property type="entry name" value="galE"/>
    <property type="match status" value="1"/>
</dbReference>
<dbReference type="Proteomes" id="UP000198877">
    <property type="component" value="Unassembled WGS sequence"/>
</dbReference>
<protein>
    <recommendedName>
        <fullName evidence="6 10">UDP-glucose 4-epimerase</fullName>
        <ecNumber evidence="5 10">5.1.3.2</ecNumber>
    </recommendedName>
</protein>
<keyword evidence="9 10" id="KW-0413">Isomerase</keyword>
<comment type="subunit">
    <text evidence="10">Homodimer.</text>
</comment>
<dbReference type="PANTHER" id="PTHR43725:SF47">
    <property type="entry name" value="UDP-GLUCOSE 4-EPIMERASE"/>
    <property type="match status" value="1"/>
</dbReference>
<evidence type="ECO:0000256" key="10">
    <source>
        <dbReference type="RuleBase" id="RU366046"/>
    </source>
</evidence>
<dbReference type="NCBIfam" id="NF007956">
    <property type="entry name" value="PRK10675.1"/>
    <property type="match status" value="1"/>
</dbReference>
<proteinExistence type="inferred from homology"/>
<dbReference type="AlphaFoldDB" id="A0A1I6JG32"/>
<dbReference type="UniPathway" id="UPA00214"/>
<keyword evidence="8" id="KW-0299">Galactose metabolism</keyword>
<dbReference type="Pfam" id="PF01370">
    <property type="entry name" value="Epimerase"/>
    <property type="match status" value="1"/>
</dbReference>
<dbReference type="EC" id="5.1.3.2" evidence="5 10"/>
<evidence type="ECO:0000256" key="9">
    <source>
        <dbReference type="ARBA" id="ARBA00023235"/>
    </source>
</evidence>
<dbReference type="InterPro" id="IPR005886">
    <property type="entry name" value="UDP_G4E"/>
</dbReference>
<dbReference type="InterPro" id="IPR036291">
    <property type="entry name" value="NAD(P)-bd_dom_sf"/>
</dbReference>
<evidence type="ECO:0000259" key="11">
    <source>
        <dbReference type="Pfam" id="PF01370"/>
    </source>
</evidence>
<feature type="domain" description="NAD-dependent epimerase/dehydratase" evidence="11">
    <location>
        <begin position="3"/>
        <end position="262"/>
    </location>
</feature>
<dbReference type="PRINTS" id="PR01713">
    <property type="entry name" value="NUCEPIMERASE"/>
</dbReference>
<evidence type="ECO:0000256" key="8">
    <source>
        <dbReference type="ARBA" id="ARBA00023144"/>
    </source>
</evidence>
<comment type="cofactor">
    <cofactor evidence="2 10">
        <name>NAD(+)</name>
        <dbReference type="ChEBI" id="CHEBI:57540"/>
    </cofactor>
</comment>
<dbReference type="InterPro" id="IPR001509">
    <property type="entry name" value="Epimerase_deHydtase"/>
</dbReference>
<keyword evidence="7 10" id="KW-0520">NAD</keyword>
<dbReference type="PANTHER" id="PTHR43725">
    <property type="entry name" value="UDP-GLUCOSE 4-EPIMERASE"/>
    <property type="match status" value="1"/>
</dbReference>
<dbReference type="SUPFAM" id="SSF51735">
    <property type="entry name" value="NAD(P)-binding Rossmann-fold domains"/>
    <property type="match status" value="1"/>
</dbReference>
<evidence type="ECO:0000313" key="12">
    <source>
        <dbReference type="EMBL" id="SFR77908.1"/>
    </source>
</evidence>